<dbReference type="PANTHER" id="PTHR43744:SF12">
    <property type="entry name" value="ABC TRANSPORTER PERMEASE PROTEIN MG189-RELATED"/>
    <property type="match status" value="1"/>
</dbReference>
<accession>A0A9D0YYY0</accession>
<reference evidence="9" key="2">
    <citation type="journal article" date="2021" name="PeerJ">
        <title>Extensive microbial diversity within the chicken gut microbiome revealed by metagenomics and culture.</title>
        <authorList>
            <person name="Gilroy R."/>
            <person name="Ravi A."/>
            <person name="Getino M."/>
            <person name="Pursley I."/>
            <person name="Horton D.L."/>
            <person name="Alikhan N.F."/>
            <person name="Baker D."/>
            <person name="Gharbi K."/>
            <person name="Hall N."/>
            <person name="Watson M."/>
            <person name="Adriaenssens E.M."/>
            <person name="Foster-Nyarko E."/>
            <person name="Jarju S."/>
            <person name="Secka A."/>
            <person name="Antonio M."/>
            <person name="Oren A."/>
            <person name="Chaudhuri R.R."/>
            <person name="La Ragione R."/>
            <person name="Hildebrand F."/>
            <person name="Pallen M.J."/>
        </authorList>
    </citation>
    <scope>NUCLEOTIDE SEQUENCE</scope>
    <source>
        <strain evidence="9">ChiHile30-977</strain>
    </source>
</reference>
<dbReference type="AlphaFoldDB" id="A0A9D0YYY0"/>
<evidence type="ECO:0000256" key="5">
    <source>
        <dbReference type="ARBA" id="ARBA00022989"/>
    </source>
</evidence>
<feature type="domain" description="ABC transmembrane type-1" evidence="8">
    <location>
        <begin position="73"/>
        <end position="264"/>
    </location>
</feature>
<feature type="transmembrane region" description="Helical" evidence="7">
    <location>
        <begin position="108"/>
        <end position="130"/>
    </location>
</feature>
<dbReference type="PROSITE" id="PS50928">
    <property type="entry name" value="ABC_TM1"/>
    <property type="match status" value="1"/>
</dbReference>
<dbReference type="Pfam" id="PF00528">
    <property type="entry name" value="BPD_transp_1"/>
    <property type="match status" value="1"/>
</dbReference>
<keyword evidence="6 7" id="KW-0472">Membrane</keyword>
<dbReference type="Gene3D" id="1.10.3720.10">
    <property type="entry name" value="MetI-like"/>
    <property type="match status" value="1"/>
</dbReference>
<feature type="transmembrane region" description="Helical" evidence="7">
    <location>
        <begin position="243"/>
        <end position="264"/>
    </location>
</feature>
<dbReference type="EMBL" id="DVFI01000102">
    <property type="protein sequence ID" value="HIQ63420.1"/>
    <property type="molecule type" value="Genomic_DNA"/>
</dbReference>
<keyword evidence="5 7" id="KW-1133">Transmembrane helix</keyword>
<dbReference type="InterPro" id="IPR035906">
    <property type="entry name" value="MetI-like_sf"/>
</dbReference>
<organism evidence="9 10">
    <name type="scientific">Candidatus Avichristensenella intestinipullorum</name>
    <dbReference type="NCBI Taxonomy" id="2840693"/>
    <lineage>
        <taxon>Bacteria</taxon>
        <taxon>Bacillati</taxon>
        <taxon>Bacillota</taxon>
        <taxon>Clostridia</taxon>
        <taxon>Candidatus Avichristensenella</taxon>
    </lineage>
</organism>
<feature type="transmembrane region" description="Helical" evidence="7">
    <location>
        <begin position="72"/>
        <end position="96"/>
    </location>
</feature>
<evidence type="ECO:0000256" key="7">
    <source>
        <dbReference type="RuleBase" id="RU363032"/>
    </source>
</evidence>
<evidence type="ECO:0000259" key="8">
    <source>
        <dbReference type="PROSITE" id="PS50928"/>
    </source>
</evidence>
<evidence type="ECO:0000256" key="4">
    <source>
        <dbReference type="ARBA" id="ARBA00022692"/>
    </source>
</evidence>
<sequence>MKKSRLSEHARLSDYLWVLLFSAYSLLPVLWVVMTSLKTNQELVRMGPLALPQTLRFDNYLEAWNAARFSTYFVNSILIAVLTVGGIVLFSVLIAYSLCYLHYHGKKLVDALVIFGLLIPFELIMIPLFYNVKNMGIMNTHAAVILPQIALWLAFSVFLMKSFMRELPISLIESARIDGAGEYRTLFSIVTPMVKPAVISIIIFNLISSWNNFMLPTIMISSDKLRTVPLGLNAFRTKYSMDVALTAAAAVIIAAPVIVVYLIFQRRLITGLVVGAVKQ</sequence>
<name>A0A9D0YYY0_9FIRM</name>
<gene>
    <name evidence="9" type="ORF">IAA66_07520</name>
</gene>
<feature type="transmembrane region" description="Helical" evidence="7">
    <location>
        <begin position="142"/>
        <end position="164"/>
    </location>
</feature>
<protein>
    <submittedName>
        <fullName evidence="9">Carbohydrate ABC transporter permease</fullName>
    </submittedName>
</protein>
<reference evidence="9" key="1">
    <citation type="submission" date="2020-10" db="EMBL/GenBank/DDBJ databases">
        <authorList>
            <person name="Gilroy R."/>
        </authorList>
    </citation>
    <scope>NUCLEOTIDE SEQUENCE</scope>
    <source>
        <strain evidence="9">ChiHile30-977</strain>
    </source>
</reference>
<evidence type="ECO:0000256" key="6">
    <source>
        <dbReference type="ARBA" id="ARBA00023136"/>
    </source>
</evidence>
<keyword evidence="2 7" id="KW-0813">Transport</keyword>
<keyword evidence="4 7" id="KW-0812">Transmembrane</keyword>
<evidence type="ECO:0000256" key="1">
    <source>
        <dbReference type="ARBA" id="ARBA00004651"/>
    </source>
</evidence>
<dbReference type="CDD" id="cd06261">
    <property type="entry name" value="TM_PBP2"/>
    <property type="match status" value="1"/>
</dbReference>
<dbReference type="SUPFAM" id="SSF161098">
    <property type="entry name" value="MetI-like"/>
    <property type="match status" value="1"/>
</dbReference>
<evidence type="ECO:0000313" key="10">
    <source>
        <dbReference type="Proteomes" id="UP000886819"/>
    </source>
</evidence>
<keyword evidence="3" id="KW-1003">Cell membrane</keyword>
<dbReference type="GO" id="GO:0055085">
    <property type="term" value="P:transmembrane transport"/>
    <property type="evidence" value="ECO:0007669"/>
    <property type="project" value="InterPro"/>
</dbReference>
<dbReference type="Proteomes" id="UP000886819">
    <property type="component" value="Unassembled WGS sequence"/>
</dbReference>
<proteinExistence type="inferred from homology"/>
<comment type="caution">
    <text evidence="9">The sequence shown here is derived from an EMBL/GenBank/DDBJ whole genome shotgun (WGS) entry which is preliminary data.</text>
</comment>
<feature type="transmembrane region" description="Helical" evidence="7">
    <location>
        <begin position="12"/>
        <end position="34"/>
    </location>
</feature>
<feature type="transmembrane region" description="Helical" evidence="7">
    <location>
        <begin position="185"/>
        <end position="207"/>
    </location>
</feature>
<evidence type="ECO:0000256" key="3">
    <source>
        <dbReference type="ARBA" id="ARBA00022475"/>
    </source>
</evidence>
<dbReference type="InterPro" id="IPR000515">
    <property type="entry name" value="MetI-like"/>
</dbReference>
<evidence type="ECO:0000313" key="9">
    <source>
        <dbReference type="EMBL" id="HIQ63420.1"/>
    </source>
</evidence>
<comment type="subcellular location">
    <subcellularLocation>
        <location evidence="1 7">Cell membrane</location>
        <topology evidence="1 7">Multi-pass membrane protein</topology>
    </subcellularLocation>
</comment>
<dbReference type="PANTHER" id="PTHR43744">
    <property type="entry name" value="ABC TRANSPORTER PERMEASE PROTEIN MG189-RELATED-RELATED"/>
    <property type="match status" value="1"/>
</dbReference>
<comment type="similarity">
    <text evidence="7">Belongs to the binding-protein-dependent transport system permease family.</text>
</comment>
<evidence type="ECO:0000256" key="2">
    <source>
        <dbReference type="ARBA" id="ARBA00022448"/>
    </source>
</evidence>
<dbReference type="GO" id="GO:0005886">
    <property type="term" value="C:plasma membrane"/>
    <property type="evidence" value="ECO:0007669"/>
    <property type="project" value="UniProtKB-SubCell"/>
</dbReference>